<comment type="subcellular location">
    <subcellularLocation>
        <location evidence="1">Cytoplasm</location>
    </subcellularLocation>
</comment>
<dbReference type="EMBL" id="ARZY01000039">
    <property type="protein sequence ID" value="EWH08714.1"/>
    <property type="molecule type" value="Genomic_DNA"/>
</dbReference>
<organism evidence="11 12">
    <name type="scientific">Catenovulum agarivorans DS-2</name>
    <dbReference type="NCBI Taxonomy" id="1328313"/>
    <lineage>
        <taxon>Bacteria</taxon>
        <taxon>Pseudomonadati</taxon>
        <taxon>Pseudomonadota</taxon>
        <taxon>Gammaproteobacteria</taxon>
        <taxon>Alteromonadales</taxon>
        <taxon>Alteromonadaceae</taxon>
        <taxon>Catenovulum</taxon>
    </lineage>
</organism>
<dbReference type="GO" id="GO:0005524">
    <property type="term" value="F:ATP binding"/>
    <property type="evidence" value="ECO:0007669"/>
    <property type="project" value="UniProtKB-KW"/>
</dbReference>
<dbReference type="AlphaFoldDB" id="W7Q7G5"/>
<dbReference type="STRING" id="1328313.DS2_16219"/>
<evidence type="ECO:0000313" key="11">
    <source>
        <dbReference type="EMBL" id="EWH08714.1"/>
    </source>
</evidence>
<dbReference type="NCBIfam" id="TIGR00150">
    <property type="entry name" value="T6A_YjeE"/>
    <property type="match status" value="1"/>
</dbReference>
<protein>
    <recommendedName>
        <fullName evidence="3">tRNA threonylcarbamoyladenosine biosynthesis protein TsaE</fullName>
    </recommendedName>
    <alternativeName>
        <fullName evidence="10">t(6)A37 threonylcarbamoyladenosine biosynthesis protein TsaE</fullName>
    </alternativeName>
</protein>
<name>W7Q7G5_9ALTE</name>
<dbReference type="PANTHER" id="PTHR33540:SF2">
    <property type="entry name" value="TRNA THREONYLCARBAMOYLADENOSINE BIOSYNTHESIS PROTEIN TSAE"/>
    <property type="match status" value="1"/>
</dbReference>
<dbReference type="SUPFAM" id="SSF52540">
    <property type="entry name" value="P-loop containing nucleoside triphosphate hydrolases"/>
    <property type="match status" value="1"/>
</dbReference>
<dbReference type="Proteomes" id="UP000019276">
    <property type="component" value="Unassembled WGS sequence"/>
</dbReference>
<evidence type="ECO:0000256" key="2">
    <source>
        <dbReference type="ARBA" id="ARBA00007599"/>
    </source>
</evidence>
<keyword evidence="5" id="KW-0819">tRNA processing</keyword>
<comment type="similarity">
    <text evidence="2">Belongs to the TsaE family.</text>
</comment>
<evidence type="ECO:0000256" key="8">
    <source>
        <dbReference type="ARBA" id="ARBA00022840"/>
    </source>
</evidence>
<keyword evidence="12" id="KW-1185">Reference proteome</keyword>
<dbReference type="OrthoDB" id="9800307at2"/>
<keyword evidence="6" id="KW-0479">Metal-binding</keyword>
<reference evidence="11 12" key="1">
    <citation type="journal article" date="2014" name="Genome Announc.">
        <title>Draft Genome Sequence of the Agar-Degrading Bacterium Catenovulum sp. Strain DS-2, Isolated from Intestines of Haliotis diversicolor.</title>
        <authorList>
            <person name="Shan D."/>
            <person name="Li X."/>
            <person name="Gu Z."/>
            <person name="Wei G."/>
            <person name="Gao Z."/>
            <person name="Shao Z."/>
        </authorList>
    </citation>
    <scope>NUCLEOTIDE SEQUENCE [LARGE SCALE GENOMIC DNA]</scope>
    <source>
        <strain evidence="11 12">DS-2</strain>
    </source>
</reference>
<evidence type="ECO:0000256" key="3">
    <source>
        <dbReference type="ARBA" id="ARBA00019010"/>
    </source>
</evidence>
<dbReference type="Pfam" id="PF02367">
    <property type="entry name" value="TsaE"/>
    <property type="match status" value="1"/>
</dbReference>
<dbReference type="PATRIC" id="fig|1328313.3.peg.3314"/>
<evidence type="ECO:0000256" key="5">
    <source>
        <dbReference type="ARBA" id="ARBA00022694"/>
    </source>
</evidence>
<dbReference type="InterPro" id="IPR027417">
    <property type="entry name" value="P-loop_NTPase"/>
</dbReference>
<evidence type="ECO:0000313" key="12">
    <source>
        <dbReference type="Proteomes" id="UP000019276"/>
    </source>
</evidence>
<evidence type="ECO:0000256" key="7">
    <source>
        <dbReference type="ARBA" id="ARBA00022741"/>
    </source>
</evidence>
<dbReference type="InterPro" id="IPR003442">
    <property type="entry name" value="T6A_TsaE"/>
</dbReference>
<dbReference type="eggNOG" id="COG0802">
    <property type="taxonomic scope" value="Bacteria"/>
</dbReference>
<dbReference type="GO" id="GO:0046872">
    <property type="term" value="F:metal ion binding"/>
    <property type="evidence" value="ECO:0007669"/>
    <property type="project" value="UniProtKB-KW"/>
</dbReference>
<evidence type="ECO:0000256" key="1">
    <source>
        <dbReference type="ARBA" id="ARBA00004496"/>
    </source>
</evidence>
<keyword evidence="7" id="KW-0547">Nucleotide-binding</keyword>
<dbReference type="RefSeq" id="WP_035015937.1">
    <property type="nucleotide sequence ID" value="NZ_ARZY01000039.1"/>
</dbReference>
<evidence type="ECO:0000256" key="10">
    <source>
        <dbReference type="ARBA" id="ARBA00032441"/>
    </source>
</evidence>
<gene>
    <name evidence="11" type="ORF">DS2_16219</name>
</gene>
<accession>W7Q7G5</accession>
<keyword evidence="9" id="KW-0460">Magnesium</keyword>
<dbReference type="GO" id="GO:0002949">
    <property type="term" value="P:tRNA threonylcarbamoyladenosine modification"/>
    <property type="evidence" value="ECO:0007669"/>
    <property type="project" value="InterPro"/>
</dbReference>
<evidence type="ECO:0000256" key="4">
    <source>
        <dbReference type="ARBA" id="ARBA00022490"/>
    </source>
</evidence>
<sequence>MNSYHINLVDADATVALGKRLAELLTAPCVVYLVGDLGAGKTTFSRGLIQGFGYQGNVKSPTYTLVEPYELANVSIYHFDLYRLADPQELEFIGIEEYFNQSSICLVEWPDKGQGWLASADIQINIEHNNEQRSATIDAMSALGETIVATLNAD</sequence>
<comment type="caution">
    <text evidence="11">The sequence shown here is derived from an EMBL/GenBank/DDBJ whole genome shotgun (WGS) entry which is preliminary data.</text>
</comment>
<keyword evidence="4" id="KW-0963">Cytoplasm</keyword>
<dbReference type="PANTHER" id="PTHR33540">
    <property type="entry name" value="TRNA THREONYLCARBAMOYLADENOSINE BIOSYNTHESIS PROTEIN TSAE"/>
    <property type="match status" value="1"/>
</dbReference>
<dbReference type="GO" id="GO:0005737">
    <property type="term" value="C:cytoplasm"/>
    <property type="evidence" value="ECO:0007669"/>
    <property type="project" value="UniProtKB-SubCell"/>
</dbReference>
<keyword evidence="8" id="KW-0067">ATP-binding</keyword>
<evidence type="ECO:0000256" key="9">
    <source>
        <dbReference type="ARBA" id="ARBA00022842"/>
    </source>
</evidence>
<evidence type="ECO:0000256" key="6">
    <source>
        <dbReference type="ARBA" id="ARBA00022723"/>
    </source>
</evidence>
<dbReference type="Gene3D" id="3.40.50.300">
    <property type="entry name" value="P-loop containing nucleotide triphosphate hydrolases"/>
    <property type="match status" value="1"/>
</dbReference>
<proteinExistence type="inferred from homology"/>
<dbReference type="FunFam" id="3.40.50.300:FF:000406">
    <property type="entry name" value="tRNA (N6-adenosine(37)-N6)-threonylcarbamoyltransferase complex ATPase TsaE"/>
    <property type="match status" value="1"/>
</dbReference>